<sequence>MAFYLASLAATSPCSGRRQYIGTVTYRATQGGGILKQCLIYRFALSVQLQLCVKPLPNHAPVCGMRLALTTPTGQHSHEKTLNMNRL</sequence>
<keyword evidence="2" id="KW-1185">Reference proteome</keyword>
<dbReference type="KEGG" id="mfa:Mfla_2367"/>
<dbReference type="EMBL" id="CP000284">
    <property type="protein sequence ID" value="ABE50634.1"/>
    <property type="molecule type" value="Genomic_DNA"/>
</dbReference>
<accession>Q1GYQ3</accession>
<organism evidence="1 2">
    <name type="scientific">Methylobacillus flagellatus (strain ATCC 51484 / DSM 6875 / VKM B-1610 / KT)</name>
    <dbReference type="NCBI Taxonomy" id="265072"/>
    <lineage>
        <taxon>Bacteria</taxon>
        <taxon>Pseudomonadati</taxon>
        <taxon>Pseudomonadota</taxon>
        <taxon>Betaproteobacteria</taxon>
        <taxon>Nitrosomonadales</taxon>
        <taxon>Methylophilaceae</taxon>
        <taxon>Methylobacillus</taxon>
    </lineage>
</organism>
<evidence type="ECO:0000313" key="1">
    <source>
        <dbReference type="EMBL" id="ABE50634.1"/>
    </source>
</evidence>
<reference evidence="1 2" key="1">
    <citation type="submission" date="2006-03" db="EMBL/GenBank/DDBJ databases">
        <title>Complete sequence of Methylobacillus flagellatus KT.</title>
        <authorList>
            <consortium name="US DOE Joint Genome Institute"/>
            <person name="Copeland A."/>
            <person name="Lucas S."/>
            <person name="Lapidus A."/>
            <person name="Barry K."/>
            <person name="Detter J.C."/>
            <person name="Glavina del Rio T."/>
            <person name="Hammon N."/>
            <person name="Israni S."/>
            <person name="Dalin E."/>
            <person name="Tice H."/>
            <person name="Pitluck S."/>
            <person name="Brettin T."/>
            <person name="Bruce D."/>
            <person name="Han C."/>
            <person name="Tapia R."/>
            <person name="Saunders E."/>
            <person name="Gilna P."/>
            <person name="Schmutz J."/>
            <person name="Larimer F."/>
            <person name="Land M."/>
            <person name="Kyrpides N."/>
            <person name="Anderson I."/>
            <person name="Richardson P."/>
        </authorList>
    </citation>
    <scope>NUCLEOTIDE SEQUENCE [LARGE SCALE GENOMIC DNA]</scope>
    <source>
        <strain evidence="2">KT / ATCC 51484 / DSM 6875</strain>
    </source>
</reference>
<evidence type="ECO:0000313" key="2">
    <source>
        <dbReference type="Proteomes" id="UP000002440"/>
    </source>
</evidence>
<dbReference type="Proteomes" id="UP000002440">
    <property type="component" value="Chromosome"/>
</dbReference>
<name>Q1GYQ3_METFK</name>
<proteinExistence type="predicted"/>
<dbReference type="AlphaFoldDB" id="Q1GYQ3"/>
<dbReference type="HOGENOM" id="CLU_2479777_0_0_4"/>
<gene>
    <name evidence="1" type="ordered locus">Mfla_2367</name>
</gene>
<protein>
    <submittedName>
        <fullName evidence="1">Uncharacterized protein</fullName>
    </submittedName>
</protein>
<dbReference type="STRING" id="265072.Mfla_2367"/>